<organism evidence="3 4">
    <name type="scientific">Clohesyomyces aquaticus</name>
    <dbReference type="NCBI Taxonomy" id="1231657"/>
    <lineage>
        <taxon>Eukaryota</taxon>
        <taxon>Fungi</taxon>
        <taxon>Dikarya</taxon>
        <taxon>Ascomycota</taxon>
        <taxon>Pezizomycotina</taxon>
        <taxon>Dothideomycetes</taxon>
        <taxon>Pleosporomycetidae</taxon>
        <taxon>Pleosporales</taxon>
        <taxon>Lindgomycetaceae</taxon>
        <taxon>Clohesyomyces</taxon>
    </lineage>
</organism>
<keyword evidence="2" id="KW-1133">Transmembrane helix</keyword>
<feature type="transmembrane region" description="Helical" evidence="2">
    <location>
        <begin position="76"/>
        <end position="95"/>
    </location>
</feature>
<accession>A0A1Y1YT05</accession>
<comment type="caution">
    <text evidence="3">The sequence shown here is derived from an EMBL/GenBank/DDBJ whole genome shotgun (WGS) entry which is preliminary data.</text>
</comment>
<feature type="non-terminal residue" evidence="3">
    <location>
        <position position="1"/>
    </location>
</feature>
<protein>
    <submittedName>
        <fullName evidence="3">Uncharacterized protein</fullName>
    </submittedName>
</protein>
<keyword evidence="4" id="KW-1185">Reference proteome</keyword>
<feature type="region of interest" description="Disordered" evidence="1">
    <location>
        <begin position="109"/>
        <end position="131"/>
    </location>
</feature>
<dbReference type="EMBL" id="MCFA01000177">
    <property type="protein sequence ID" value="ORY00877.1"/>
    <property type="molecule type" value="Genomic_DNA"/>
</dbReference>
<evidence type="ECO:0000313" key="3">
    <source>
        <dbReference type="EMBL" id="ORY00877.1"/>
    </source>
</evidence>
<feature type="transmembrane region" description="Helical" evidence="2">
    <location>
        <begin position="45"/>
        <end position="64"/>
    </location>
</feature>
<dbReference type="Gene3D" id="1.20.58.340">
    <property type="entry name" value="Magnesium transport protein CorA, transmembrane region"/>
    <property type="match status" value="1"/>
</dbReference>
<proteinExistence type="predicted"/>
<gene>
    <name evidence="3" type="ORF">BCR34DRAFT_606119</name>
</gene>
<evidence type="ECO:0000256" key="1">
    <source>
        <dbReference type="SAM" id="MobiDB-lite"/>
    </source>
</evidence>
<sequence>LAQAQQSAVYNYIAQRDARVQRELAQSASQTALASKRDSSSMKGIAILTMVFLPGTYIATLFTIPGMQTMRNNFSLYWAVTLPITLAVLAAYAMYQFFVDRKHRREDLSLNLTPGPKEGEEKGQEATESAA</sequence>
<keyword evidence="2" id="KW-0812">Transmembrane</keyword>
<evidence type="ECO:0000256" key="2">
    <source>
        <dbReference type="SAM" id="Phobius"/>
    </source>
</evidence>
<dbReference type="AlphaFoldDB" id="A0A1Y1YT05"/>
<name>A0A1Y1YT05_9PLEO</name>
<dbReference type="Proteomes" id="UP000193144">
    <property type="component" value="Unassembled WGS sequence"/>
</dbReference>
<evidence type="ECO:0000313" key="4">
    <source>
        <dbReference type="Proteomes" id="UP000193144"/>
    </source>
</evidence>
<dbReference type="OrthoDB" id="2830640at2759"/>
<dbReference type="STRING" id="1231657.A0A1Y1YT05"/>
<reference evidence="3 4" key="1">
    <citation type="submission" date="2016-07" db="EMBL/GenBank/DDBJ databases">
        <title>Pervasive Adenine N6-methylation of Active Genes in Fungi.</title>
        <authorList>
            <consortium name="DOE Joint Genome Institute"/>
            <person name="Mondo S.J."/>
            <person name="Dannebaum R.O."/>
            <person name="Kuo R.C."/>
            <person name="Labutti K."/>
            <person name="Haridas S."/>
            <person name="Kuo A."/>
            <person name="Salamov A."/>
            <person name="Ahrendt S.R."/>
            <person name="Lipzen A."/>
            <person name="Sullivan W."/>
            <person name="Andreopoulos W.B."/>
            <person name="Clum A."/>
            <person name="Lindquist E."/>
            <person name="Daum C."/>
            <person name="Ramamoorthy G.K."/>
            <person name="Gryganskyi A."/>
            <person name="Culley D."/>
            <person name="Magnuson J.K."/>
            <person name="James T.Y."/>
            <person name="O'Malley M.A."/>
            <person name="Stajich J.E."/>
            <person name="Spatafora J.W."/>
            <person name="Visel A."/>
            <person name="Grigoriev I.V."/>
        </authorList>
    </citation>
    <scope>NUCLEOTIDE SEQUENCE [LARGE SCALE GENOMIC DNA]</scope>
    <source>
        <strain evidence="3 4">CBS 115471</strain>
    </source>
</reference>
<keyword evidence="2" id="KW-0472">Membrane</keyword>